<protein>
    <submittedName>
        <fullName evidence="1">Uncharacterized protein</fullName>
    </submittedName>
</protein>
<accession>A0A1W6LEZ0</accession>
<reference evidence="1 2" key="1">
    <citation type="submission" date="2016-04" db="EMBL/GenBank/DDBJ databases">
        <title>Complete genome sequence of natural rubber-degrading, novel Gram-negative bacterium, Rhizobacter gummiphilus strain NS21.</title>
        <authorList>
            <person name="Tabata M."/>
            <person name="Kasai D."/>
            <person name="Fukuda M."/>
        </authorList>
    </citation>
    <scope>NUCLEOTIDE SEQUENCE [LARGE SCALE GENOMIC DNA]</scope>
    <source>
        <strain evidence="1 2">NS21</strain>
    </source>
</reference>
<dbReference type="RefSeq" id="WP_085753117.1">
    <property type="nucleotide sequence ID" value="NZ_BSPR01000015.1"/>
</dbReference>
<gene>
    <name evidence="1" type="ORF">A4W93_24470</name>
</gene>
<dbReference type="Proteomes" id="UP000193427">
    <property type="component" value="Chromosome"/>
</dbReference>
<organism evidence="1 2">
    <name type="scientific">Piscinibacter gummiphilus</name>
    <dbReference type="NCBI Taxonomy" id="946333"/>
    <lineage>
        <taxon>Bacteria</taxon>
        <taxon>Pseudomonadati</taxon>
        <taxon>Pseudomonadota</taxon>
        <taxon>Betaproteobacteria</taxon>
        <taxon>Burkholderiales</taxon>
        <taxon>Sphaerotilaceae</taxon>
        <taxon>Piscinibacter</taxon>
    </lineage>
</organism>
<dbReference type="OrthoDB" id="5507507at2"/>
<dbReference type="AlphaFoldDB" id="A0A1W6LEZ0"/>
<dbReference type="InterPro" id="IPR005077">
    <property type="entry name" value="Peptidase_C11"/>
</dbReference>
<dbReference type="STRING" id="946333.A4W93_24470"/>
<dbReference type="EMBL" id="CP015118">
    <property type="protein sequence ID" value="ARN22809.1"/>
    <property type="molecule type" value="Genomic_DNA"/>
</dbReference>
<evidence type="ECO:0000313" key="2">
    <source>
        <dbReference type="Proteomes" id="UP000193427"/>
    </source>
</evidence>
<sequence length="610" mass="64585">MTLDISSMAGRWRRLSLMAFMAFGVALAGCGGGGGDTVENGNGGAPTGTGGGGTGGQAKWTYLIYMAADNNLSDMATLNVKQMIAARSSRDVRIVVQVEQNPQETPGAERMTLRGTVENGASQLQSLGRNVDMSSRASLTEFIRWGKQNYPADRYALVLWSHGGGWKADKSTRGALQDVSSREDLMSVRDMATAVKDAGGVDVLNFDACLMAMYEVAYEMRQSAKVMVASEEVIPGQGNPYDKVINRLVANPSQDAATFAKGIVTDYMAYYRTNNRQSVTLSAIDLAAVEPLHAKVKAAAAGMVASMAGERLNIQAARDASPSYNHPNNHDLIVFAKTLAARTSSATLRTLADELAAAAQAALLANDVQQLPGELNVAGSTGLAIYLPTPANTTASELNVYRTVLASNTVAGNETPWSTFATTLVTNGGGTGQTDATGPFAYGIRWDNPDVDLDLMVNEPQGNWAGPAIGPSSVNGFASADSWDAGLAEETYTANTQLEKGAYDVFVQYTGCAKGRATCGDTTVSVYRYDPSLGDTSAVLLGTRRMSATPALPSMDSFATFEAFVNAVNSDAYADWLFVRRVTRDLPADRKVLPAQPKPRGKGFGAVVTK</sequence>
<name>A0A1W6LEZ0_9BURK</name>
<dbReference type="KEGG" id="rgu:A4W93_24470"/>
<dbReference type="Gene3D" id="3.40.50.11970">
    <property type="match status" value="1"/>
</dbReference>
<keyword evidence="2" id="KW-1185">Reference proteome</keyword>
<evidence type="ECO:0000313" key="1">
    <source>
        <dbReference type="EMBL" id="ARN22809.1"/>
    </source>
</evidence>
<dbReference type="Pfam" id="PF03415">
    <property type="entry name" value="Peptidase_C11"/>
    <property type="match status" value="1"/>
</dbReference>
<proteinExistence type="predicted"/>
<dbReference type="PANTHER" id="PTHR37835">
    <property type="entry name" value="ALPHA-CLOSTRIPAIN"/>
    <property type="match status" value="1"/>
</dbReference>
<dbReference type="PANTHER" id="PTHR37835:SF1">
    <property type="entry name" value="ALPHA-CLOSTRIPAIN"/>
    <property type="match status" value="1"/>
</dbReference>